<feature type="compositionally biased region" description="Polar residues" evidence="1">
    <location>
        <begin position="678"/>
        <end position="688"/>
    </location>
</feature>
<dbReference type="AlphaFoldDB" id="A0A061B6J9"/>
<dbReference type="Pfam" id="PF00646">
    <property type="entry name" value="F-box"/>
    <property type="match status" value="1"/>
</dbReference>
<sequence length="709" mass="79563">MAGGRAAPRTSYKEADSDDDWLAGDEEGATKGFEDLPLVEGAKGKAGGAKGRKRVGDTYGAGPRKKARKSKSKGKEKAKEDEDEPLFSLDLLFRLADDLFLEICGYLDGRDLLEFSRTCKAMRKTLFSPNSGYIWANSRRRDDIPLPSGMTELALACLLYGKGCQICGNESFYFRRDCYLRFRSCARCRKTYVIAKSKLARQWPDLHPSAHLCVPFHDEGINEFSGNQQPVWYLVSELAEVHSLLLELEEEDELLRYAASGSMQLSRSSGYGPALSLVDDFVKCKRAEVAQKQKESSALDIAFSMKVSRDREAMDQKRWAKREDVKAVAQGYVDELVANHGWTKEQTDWYLERVTWMASEKHKPPTESPADDEEGWGSFGRYIQGILDRHAAAKQSWQVANARREALRPFYQDYCEASSKPPQLLPSLYELGRQPSIKPWLLPASPLCDEALWEERRPVVDSAIDDFQINLRLHAIRLILSATTGVSLADLSSDPADYPESKYDADFFDRPTSLFGGELEIPSMPGVTIYYPLPFPNCLVEHKSDMRHQETMLGGGINERQVIFIRLLLDAAGLDETTTNADDLVYLGARFRWTNHPSQWRSKRETKMYWAQALYAMLSRGPKLAQLKAGDLPEIECVPVAAGDDEKRDSEENDSGEDDDPDSGSNSDADGDSDSEAHSNSGGRSLRSSDGEMEDEEDDEDEEEDEADE</sequence>
<feature type="compositionally biased region" description="Basic residues" evidence="1">
    <location>
        <begin position="63"/>
        <end position="72"/>
    </location>
</feature>
<gene>
    <name evidence="3" type="ORF">RHTO0S_11e01574g</name>
</gene>
<reference evidence="3" key="1">
    <citation type="journal article" date="2014" name="Genome Announc.">
        <title>Draft genome sequence of Rhodosporidium toruloides CECT1137, an oleaginous yeast of biotechnological interest.</title>
        <authorList>
            <person name="Morin N."/>
            <person name="Calcas X."/>
            <person name="Devillers H."/>
            <person name="Durrens P."/>
            <person name="Sherman D.J."/>
            <person name="Nicaud J.-M."/>
            <person name="Neuveglise C."/>
        </authorList>
    </citation>
    <scope>NUCLEOTIDE SEQUENCE</scope>
    <source>
        <strain evidence="3">CECT1137</strain>
    </source>
</reference>
<dbReference type="OrthoDB" id="2529758at2759"/>
<proteinExistence type="predicted"/>
<organism evidence="3">
    <name type="scientific">Rhodotorula toruloides</name>
    <name type="common">Yeast</name>
    <name type="synonym">Rhodosporidium toruloides</name>
    <dbReference type="NCBI Taxonomy" id="5286"/>
    <lineage>
        <taxon>Eukaryota</taxon>
        <taxon>Fungi</taxon>
        <taxon>Dikarya</taxon>
        <taxon>Basidiomycota</taxon>
        <taxon>Pucciniomycotina</taxon>
        <taxon>Microbotryomycetes</taxon>
        <taxon>Sporidiobolales</taxon>
        <taxon>Sporidiobolaceae</taxon>
        <taxon>Rhodotorula</taxon>
    </lineage>
</organism>
<dbReference type="Gene3D" id="1.20.1280.50">
    <property type="match status" value="1"/>
</dbReference>
<protein>
    <submittedName>
        <fullName evidence="3">RHTO0S11e01574g1_1</fullName>
    </submittedName>
</protein>
<evidence type="ECO:0000313" key="3">
    <source>
        <dbReference type="EMBL" id="CDR45528.1"/>
    </source>
</evidence>
<dbReference type="SUPFAM" id="SSF81383">
    <property type="entry name" value="F-box domain"/>
    <property type="match status" value="1"/>
</dbReference>
<feature type="compositionally biased region" description="Acidic residues" evidence="1">
    <location>
        <begin position="691"/>
        <end position="709"/>
    </location>
</feature>
<feature type="region of interest" description="Disordered" evidence="1">
    <location>
        <begin position="1"/>
        <end position="81"/>
    </location>
</feature>
<feature type="compositionally biased region" description="Acidic residues" evidence="1">
    <location>
        <begin position="16"/>
        <end position="27"/>
    </location>
</feature>
<feature type="compositionally biased region" description="Acidic residues" evidence="1">
    <location>
        <begin position="651"/>
        <end position="662"/>
    </location>
</feature>
<dbReference type="InterPro" id="IPR001810">
    <property type="entry name" value="F-box_dom"/>
</dbReference>
<evidence type="ECO:0000256" key="1">
    <source>
        <dbReference type="SAM" id="MobiDB-lite"/>
    </source>
</evidence>
<feature type="region of interest" description="Disordered" evidence="1">
    <location>
        <begin position="640"/>
        <end position="709"/>
    </location>
</feature>
<accession>A0A061B6J9</accession>
<evidence type="ECO:0000259" key="2">
    <source>
        <dbReference type="Pfam" id="PF00646"/>
    </source>
</evidence>
<dbReference type="CDD" id="cd09917">
    <property type="entry name" value="F-box_SF"/>
    <property type="match status" value="1"/>
</dbReference>
<feature type="domain" description="F-box" evidence="2">
    <location>
        <begin position="93"/>
        <end position="130"/>
    </location>
</feature>
<name>A0A061B6J9_RHOTO</name>
<dbReference type="InterPro" id="IPR036047">
    <property type="entry name" value="F-box-like_dom_sf"/>
</dbReference>
<dbReference type="EMBL" id="LK052946">
    <property type="protein sequence ID" value="CDR45528.1"/>
    <property type="molecule type" value="Genomic_DNA"/>
</dbReference>